<reference evidence="3 4" key="1">
    <citation type="submission" date="2018-10" db="EMBL/GenBank/DDBJ databases">
        <title>Natrarchaeobius chitinivorans gen. nov., sp. nov., and Natrarchaeobius haloalkaliphilus sp. nov., alkaliphilic, chitin-utilizing haloarchaea from hypersaline alkaline lakes.</title>
        <authorList>
            <person name="Sorokin D.Y."/>
            <person name="Elcheninov A.G."/>
            <person name="Kostrikina N.A."/>
            <person name="Bale N.J."/>
            <person name="Sinninghe Damste J.S."/>
            <person name="Khijniak T.V."/>
            <person name="Kublanov I.V."/>
            <person name="Toshchakov S.V."/>
        </authorList>
    </citation>
    <scope>NUCLEOTIDE SEQUENCE [LARGE SCALE GENOMIC DNA]</scope>
    <source>
        <strain evidence="3 4">AArcht4T</strain>
    </source>
</reference>
<organism evidence="3 4">
    <name type="scientific">Natrarchaeobius chitinivorans</name>
    <dbReference type="NCBI Taxonomy" id="1679083"/>
    <lineage>
        <taxon>Archaea</taxon>
        <taxon>Methanobacteriati</taxon>
        <taxon>Methanobacteriota</taxon>
        <taxon>Stenosarchaea group</taxon>
        <taxon>Halobacteria</taxon>
        <taxon>Halobacteriales</taxon>
        <taxon>Natrialbaceae</taxon>
        <taxon>Natrarchaeobius</taxon>
    </lineage>
</organism>
<evidence type="ECO:0000313" key="3">
    <source>
        <dbReference type="EMBL" id="RQG93832.1"/>
    </source>
</evidence>
<dbReference type="GO" id="GO:0016757">
    <property type="term" value="F:glycosyltransferase activity"/>
    <property type="evidence" value="ECO:0007669"/>
    <property type="project" value="TreeGrafter"/>
</dbReference>
<evidence type="ECO:0000259" key="2">
    <source>
        <dbReference type="Pfam" id="PF13439"/>
    </source>
</evidence>
<evidence type="ECO:0000313" key="4">
    <source>
        <dbReference type="Proteomes" id="UP000282323"/>
    </source>
</evidence>
<accession>A0A3N6N658</accession>
<dbReference type="CDD" id="cd03811">
    <property type="entry name" value="GT4_GT28_WabH-like"/>
    <property type="match status" value="1"/>
</dbReference>
<dbReference type="InterPro" id="IPR028098">
    <property type="entry name" value="Glyco_trans_4-like_N"/>
</dbReference>
<dbReference type="Pfam" id="PF00534">
    <property type="entry name" value="Glycos_transf_1"/>
    <property type="match status" value="1"/>
</dbReference>
<dbReference type="Proteomes" id="UP000282323">
    <property type="component" value="Unassembled WGS sequence"/>
</dbReference>
<dbReference type="PANTHER" id="PTHR12526">
    <property type="entry name" value="GLYCOSYLTRANSFERASE"/>
    <property type="match status" value="1"/>
</dbReference>
<feature type="domain" description="Glycosyl transferase family 1" evidence="1">
    <location>
        <begin position="208"/>
        <end position="348"/>
    </location>
</feature>
<dbReference type="RefSeq" id="WP_124196240.1">
    <property type="nucleotide sequence ID" value="NZ_REGA01000012.1"/>
</dbReference>
<dbReference type="SUPFAM" id="SSF53756">
    <property type="entry name" value="UDP-Glycosyltransferase/glycogen phosphorylase"/>
    <property type="match status" value="1"/>
</dbReference>
<protein>
    <submittedName>
        <fullName evidence="3">Glycosyltransferase</fullName>
    </submittedName>
</protein>
<dbReference type="EMBL" id="REGA01000012">
    <property type="protein sequence ID" value="RQG93832.1"/>
    <property type="molecule type" value="Genomic_DNA"/>
</dbReference>
<dbReference type="AlphaFoldDB" id="A0A3N6N658"/>
<proteinExistence type="predicted"/>
<comment type="caution">
    <text evidence="3">The sequence shown here is derived from an EMBL/GenBank/DDBJ whole genome shotgun (WGS) entry which is preliminary data.</text>
</comment>
<sequence length="376" mass="41066">MNESQTHTEDRSVNHICLYLPSLRGGGAERVMVRLANEFADRGYTVDIVLVQRKGEYLDDVSDNVNVFDLDTRRFLAAVPSLVQYMSSSSPDVMMSTIDTANVTAIVAEKLSSVDSRLIIRISNTMSAKTEELSHPKHQIVHLAAKLTYPHSDHVIGVSEGVTQDVVTHFGVDPSQATTIYNPVVDESLLTAREEPVDHPWLGTEVGPVILGVGELSDQKGFDTLVRAFNKIDTYPESRLIILGQGDERDSLLQLAEGLGIAERIDLPGFVANPYAYMAKCDAFVLSSRWEGCPNVLIEALACGAPVVATDCPNGPREILNDSSVGSLVPVDDVDSMAKEIANCLDGNTADTASDKWDQMFRISDTADKYVHALDW</sequence>
<feature type="domain" description="Glycosyltransferase subfamily 4-like N-terminal" evidence="2">
    <location>
        <begin position="26"/>
        <end position="185"/>
    </location>
</feature>
<dbReference type="OrthoDB" id="132546at2157"/>
<gene>
    <name evidence="3" type="ORF">EA473_14045</name>
</gene>
<keyword evidence="3" id="KW-0808">Transferase</keyword>
<dbReference type="Pfam" id="PF13439">
    <property type="entry name" value="Glyco_transf_4"/>
    <property type="match status" value="1"/>
</dbReference>
<keyword evidence="4" id="KW-1185">Reference proteome</keyword>
<name>A0A3N6N658_NATCH</name>
<dbReference type="PANTHER" id="PTHR12526:SF638">
    <property type="entry name" value="SPORE COAT PROTEIN SA"/>
    <property type="match status" value="1"/>
</dbReference>
<dbReference type="InterPro" id="IPR001296">
    <property type="entry name" value="Glyco_trans_1"/>
</dbReference>
<dbReference type="Gene3D" id="3.40.50.2000">
    <property type="entry name" value="Glycogen Phosphorylase B"/>
    <property type="match status" value="2"/>
</dbReference>
<evidence type="ECO:0000259" key="1">
    <source>
        <dbReference type="Pfam" id="PF00534"/>
    </source>
</evidence>